<comment type="function">
    <text evidence="2">Catalyzes the interconversion of methylthioribose-1-phosphate (MTR-1-P) into methylthioribulose-1-phosphate (MTRu-1-P).</text>
</comment>
<dbReference type="NCBIfam" id="NF004326">
    <property type="entry name" value="PRK05720.1"/>
    <property type="match status" value="1"/>
</dbReference>
<dbReference type="GO" id="GO:0046523">
    <property type="term" value="F:S-methyl-5-thioribose-1-phosphate isomerase activity"/>
    <property type="evidence" value="ECO:0007669"/>
    <property type="project" value="UniProtKB-UniRule"/>
</dbReference>
<proteinExistence type="inferred from homology"/>
<comment type="catalytic activity">
    <reaction evidence="2">
        <text>5-(methylsulfanyl)-alpha-D-ribose 1-phosphate = 5-(methylsulfanyl)-D-ribulose 1-phosphate</text>
        <dbReference type="Rhea" id="RHEA:19989"/>
        <dbReference type="ChEBI" id="CHEBI:58533"/>
        <dbReference type="ChEBI" id="CHEBI:58548"/>
        <dbReference type="EC" id="5.3.1.23"/>
    </reaction>
</comment>
<dbReference type="EMBL" id="JANCYU010000013">
    <property type="protein sequence ID" value="KAK4523301.1"/>
    <property type="molecule type" value="Genomic_DNA"/>
</dbReference>
<keyword evidence="2" id="KW-0028">Amino-acid biosynthesis</keyword>
<reference evidence="3 4" key="1">
    <citation type="submission" date="2022-07" db="EMBL/GenBank/DDBJ databases">
        <title>Genome-wide signatures of adaptation to extreme environments.</title>
        <authorList>
            <person name="Cho C.H."/>
            <person name="Yoon H.S."/>
        </authorList>
    </citation>
    <scope>NUCLEOTIDE SEQUENCE [LARGE SCALE GENOMIC DNA]</scope>
    <source>
        <strain evidence="3 4">108.79 E11</strain>
    </source>
</reference>
<comment type="subcellular location">
    <subcellularLocation>
        <location evidence="2">Cytoplasm</location>
    </subcellularLocation>
    <subcellularLocation>
        <location evidence="2">Nucleus</location>
    </subcellularLocation>
</comment>
<feature type="active site" description="Proton donor" evidence="2">
    <location>
        <position position="238"/>
    </location>
</feature>
<keyword evidence="2" id="KW-0539">Nucleus</keyword>
<evidence type="ECO:0000313" key="4">
    <source>
        <dbReference type="Proteomes" id="UP001300502"/>
    </source>
</evidence>
<dbReference type="InterPro" id="IPR000649">
    <property type="entry name" value="IF-2B-related"/>
</dbReference>
<dbReference type="PANTHER" id="PTHR43475">
    <property type="entry name" value="METHYLTHIORIBOSE-1-PHOSPHATE ISOMERASE"/>
    <property type="match status" value="1"/>
</dbReference>
<dbReference type="Proteomes" id="UP001300502">
    <property type="component" value="Unassembled WGS sequence"/>
</dbReference>
<dbReference type="HAMAP" id="MF_01678">
    <property type="entry name" value="Salvage_MtnA"/>
    <property type="match status" value="1"/>
</dbReference>
<sequence>MYVSVQLSDDHKSVVLLDQRRLPFHEEYIHFYSASEVAQAIRDMVVRGAPAIAVAAGFGIAVEAERLVNSGNYESYTKNLEKACDWLELSRPTAVNLSWAMKRMRKVLSSEWDSIESLKSAIVNEATRIASEDVAVNYNIAKTGNSLIPSKANIMHICNTGALATVDWGTALGVIRMAHMSGKDIHVWVCETRPRLQGAKLTTFELQQQNIPMTLIVDSAAGYLMQMKKVDLCLAGADRVACNGDTANKIGTYSVACLAKLHNIPFYIVTPLSSIDPDVLSGKEIQVEERSCEEVLRPSGESLVAPDSTPVFNPAFDITPFSFISGFITEVGILQPPFTWQVVNKWKEKLQTTK</sequence>
<dbReference type="GO" id="GO:0019509">
    <property type="term" value="P:L-methionine salvage from methylthioadenosine"/>
    <property type="evidence" value="ECO:0007669"/>
    <property type="project" value="UniProtKB-UniRule"/>
</dbReference>
<dbReference type="GO" id="GO:0005737">
    <property type="term" value="C:cytoplasm"/>
    <property type="evidence" value="ECO:0007669"/>
    <property type="project" value="UniProtKB-SubCell"/>
</dbReference>
<gene>
    <name evidence="3" type="ORF">GAYE_PCTG50G1195</name>
</gene>
<dbReference type="FunFam" id="1.20.120.420:FF:000003">
    <property type="entry name" value="Methylthioribose-1-phosphate isomerase"/>
    <property type="match status" value="1"/>
</dbReference>
<dbReference type="NCBIfam" id="TIGR00512">
    <property type="entry name" value="salvage_mtnA"/>
    <property type="match status" value="1"/>
</dbReference>
<dbReference type="Pfam" id="PF01008">
    <property type="entry name" value="IF-2B"/>
    <property type="match status" value="1"/>
</dbReference>
<dbReference type="SUPFAM" id="SSF100950">
    <property type="entry name" value="NagB/RpiA/CoA transferase-like"/>
    <property type="match status" value="1"/>
</dbReference>
<keyword evidence="4" id="KW-1185">Reference proteome</keyword>
<dbReference type="NCBIfam" id="TIGR00524">
    <property type="entry name" value="eIF-2B_rel"/>
    <property type="match status" value="1"/>
</dbReference>
<comment type="caution">
    <text evidence="3">The sequence shown here is derived from an EMBL/GenBank/DDBJ whole genome shotgun (WGS) entry which is preliminary data.</text>
</comment>
<dbReference type="InterPro" id="IPR042529">
    <property type="entry name" value="IF_2B-like_C"/>
</dbReference>
<dbReference type="PANTHER" id="PTHR43475:SF1">
    <property type="entry name" value="METHYLTHIORIBOSE-1-PHOSPHATE ISOMERASE"/>
    <property type="match status" value="1"/>
</dbReference>
<dbReference type="Gene3D" id="3.40.50.10470">
    <property type="entry name" value="Translation initiation factor eif-2b, domain 2"/>
    <property type="match status" value="1"/>
</dbReference>
<dbReference type="Gene3D" id="1.20.120.420">
    <property type="entry name" value="translation initiation factor eif-2b, domain 1"/>
    <property type="match status" value="1"/>
</dbReference>
<dbReference type="InterPro" id="IPR027363">
    <property type="entry name" value="M1Pi_N"/>
</dbReference>
<protein>
    <recommendedName>
        <fullName evidence="2">Methylthioribose-1-phosphate isomerase</fullName>
        <shortName evidence="2">M1Pi</shortName>
        <shortName evidence="2">MTR-1-P isomerase</shortName>
        <ecNumber evidence="2">5.3.1.23</ecNumber>
    </recommendedName>
    <alternativeName>
        <fullName evidence="2">S-methyl-5-thioribose-1-phosphate isomerase</fullName>
    </alternativeName>
    <alternativeName>
        <fullName evidence="2">Translation initiation factor eIF-2B subunit alpha/beta/delta-like protein</fullName>
    </alternativeName>
</protein>
<keyword evidence="2" id="KW-0963">Cytoplasm</keyword>
<keyword evidence="2" id="KW-0486">Methionine biosynthesis</keyword>
<dbReference type="InterPro" id="IPR005251">
    <property type="entry name" value="IF-M1Pi"/>
</dbReference>
<evidence type="ECO:0000256" key="2">
    <source>
        <dbReference type="HAMAP-Rule" id="MF_03119"/>
    </source>
</evidence>
<dbReference type="InterPro" id="IPR037171">
    <property type="entry name" value="NagB/RpiA_transferase-like"/>
</dbReference>
<accession>A0AAV9I422</accession>
<dbReference type="GO" id="GO:0005634">
    <property type="term" value="C:nucleus"/>
    <property type="evidence" value="ECO:0007669"/>
    <property type="project" value="UniProtKB-SubCell"/>
</dbReference>
<evidence type="ECO:0000256" key="1">
    <source>
        <dbReference type="ARBA" id="ARBA00023235"/>
    </source>
</evidence>
<feature type="site" description="Transition state stabilizer" evidence="2">
    <location>
        <position position="158"/>
    </location>
</feature>
<dbReference type="AlphaFoldDB" id="A0AAV9I422"/>
<dbReference type="EC" id="5.3.1.23" evidence="2"/>
<dbReference type="InterPro" id="IPR011559">
    <property type="entry name" value="Initiation_fac_2B_a/b/d"/>
</dbReference>
<comment type="pathway">
    <text evidence="2">Amino-acid biosynthesis; L-methionine biosynthesis via salvage pathway; L-methionine from S-methyl-5-thio-alpha-D-ribose 1-phosphate: step 1/6.</text>
</comment>
<name>A0AAV9I422_9RHOD</name>
<dbReference type="FunFam" id="3.40.50.10470:FF:000006">
    <property type="entry name" value="Methylthioribose-1-phosphate isomerase"/>
    <property type="match status" value="1"/>
</dbReference>
<keyword evidence="1 2" id="KW-0413">Isomerase</keyword>
<evidence type="ECO:0000313" key="3">
    <source>
        <dbReference type="EMBL" id="KAK4523301.1"/>
    </source>
</evidence>
<comment type="similarity">
    <text evidence="2">Belongs to the eIF-2B alpha/beta/delta subunits family. MtnA subfamily.</text>
</comment>
<organism evidence="3 4">
    <name type="scientific">Galdieria yellowstonensis</name>
    <dbReference type="NCBI Taxonomy" id="3028027"/>
    <lineage>
        <taxon>Eukaryota</taxon>
        <taxon>Rhodophyta</taxon>
        <taxon>Bangiophyceae</taxon>
        <taxon>Galdieriales</taxon>
        <taxon>Galdieriaceae</taxon>
        <taxon>Galdieria</taxon>
    </lineage>
</organism>